<evidence type="ECO:0000256" key="11">
    <source>
        <dbReference type="ARBA" id="ARBA00022833"/>
    </source>
</evidence>
<dbReference type="OrthoDB" id="420651at2"/>
<organism evidence="15 16">
    <name type="scientific">Woeseia oceani</name>
    <dbReference type="NCBI Taxonomy" id="1548547"/>
    <lineage>
        <taxon>Bacteria</taxon>
        <taxon>Pseudomonadati</taxon>
        <taxon>Pseudomonadota</taxon>
        <taxon>Gammaproteobacteria</taxon>
        <taxon>Woeseiales</taxon>
        <taxon>Woeseiaceae</taxon>
        <taxon>Woeseia</taxon>
    </lineage>
</organism>
<feature type="domain" description="Metallo-beta-lactamase" evidence="14">
    <location>
        <begin position="47"/>
        <end position="219"/>
    </location>
</feature>
<keyword evidence="10" id="KW-0378">Hydrolase</keyword>
<dbReference type="InterPro" id="IPR036866">
    <property type="entry name" value="RibonucZ/Hydroxyglut_hydro"/>
</dbReference>
<keyword evidence="8 13" id="KW-0732">Signal</keyword>
<dbReference type="KEGG" id="woc:BA177_13495"/>
<proteinExistence type="inferred from homology"/>
<dbReference type="RefSeq" id="WP_068617050.1">
    <property type="nucleotide sequence ID" value="NZ_CP016268.1"/>
</dbReference>
<keyword evidence="12" id="KW-0046">Antibiotic resistance</keyword>
<name>A0A193LHV0_9GAMM</name>
<accession>A0A193LHV0</accession>
<keyword evidence="9" id="KW-0574">Periplasm</keyword>
<reference evidence="15 16" key="1">
    <citation type="submission" date="2016-06" db="EMBL/GenBank/DDBJ databases">
        <title>Complete genome sequence of a deep-branching marine Gamma Proteobacterium Woeseia oceani type strain XK5.</title>
        <authorList>
            <person name="Mu D."/>
            <person name="Du Z."/>
        </authorList>
    </citation>
    <scope>NUCLEOTIDE SEQUENCE [LARGE SCALE GENOMIC DNA]</scope>
    <source>
        <strain evidence="15 16">XK5</strain>
    </source>
</reference>
<comment type="subunit">
    <text evidence="5">Monomer.</text>
</comment>
<evidence type="ECO:0000256" key="8">
    <source>
        <dbReference type="ARBA" id="ARBA00022729"/>
    </source>
</evidence>
<gene>
    <name evidence="15" type="ORF">BA177_13495</name>
</gene>
<evidence type="ECO:0000313" key="16">
    <source>
        <dbReference type="Proteomes" id="UP000092695"/>
    </source>
</evidence>
<dbReference type="Gene3D" id="3.60.15.10">
    <property type="entry name" value="Ribonuclease Z/Hydroxyacylglutathione hydrolase-like"/>
    <property type="match status" value="1"/>
</dbReference>
<dbReference type="PANTHER" id="PTHR42951">
    <property type="entry name" value="METALLO-BETA-LACTAMASE DOMAIN-CONTAINING"/>
    <property type="match status" value="1"/>
</dbReference>
<protein>
    <recommendedName>
        <fullName evidence="6">beta-lactamase</fullName>
        <ecNumber evidence="6">3.5.2.6</ecNumber>
    </recommendedName>
</protein>
<dbReference type="SMART" id="SM00849">
    <property type="entry name" value="Lactamase_B"/>
    <property type="match status" value="1"/>
</dbReference>
<evidence type="ECO:0000313" key="15">
    <source>
        <dbReference type="EMBL" id="ANO52076.1"/>
    </source>
</evidence>
<evidence type="ECO:0000256" key="5">
    <source>
        <dbReference type="ARBA" id="ARBA00011245"/>
    </source>
</evidence>
<dbReference type="EMBL" id="CP016268">
    <property type="protein sequence ID" value="ANO52076.1"/>
    <property type="molecule type" value="Genomic_DNA"/>
</dbReference>
<evidence type="ECO:0000256" key="4">
    <source>
        <dbReference type="ARBA" id="ARBA00005250"/>
    </source>
</evidence>
<dbReference type="PROSITE" id="PS00743">
    <property type="entry name" value="BETA_LACTAMASE_B_1"/>
    <property type="match status" value="1"/>
</dbReference>
<dbReference type="GO" id="GO:0008800">
    <property type="term" value="F:beta-lactamase activity"/>
    <property type="evidence" value="ECO:0007669"/>
    <property type="project" value="UniProtKB-EC"/>
</dbReference>
<evidence type="ECO:0000256" key="12">
    <source>
        <dbReference type="ARBA" id="ARBA00023251"/>
    </source>
</evidence>
<keyword evidence="16" id="KW-1185">Reference proteome</keyword>
<dbReference type="AlphaFoldDB" id="A0A193LHV0"/>
<evidence type="ECO:0000256" key="10">
    <source>
        <dbReference type="ARBA" id="ARBA00022801"/>
    </source>
</evidence>
<evidence type="ECO:0000256" key="2">
    <source>
        <dbReference type="ARBA" id="ARBA00001947"/>
    </source>
</evidence>
<dbReference type="GO" id="GO:0008270">
    <property type="term" value="F:zinc ion binding"/>
    <property type="evidence" value="ECO:0007669"/>
    <property type="project" value="InterPro"/>
</dbReference>
<comment type="similarity">
    <text evidence="4">Belongs to the metallo-beta-lactamase superfamily. Class-B beta-lactamase family.</text>
</comment>
<feature type="signal peptide" evidence="13">
    <location>
        <begin position="1"/>
        <end position="21"/>
    </location>
</feature>
<keyword evidence="11" id="KW-0862">Zinc</keyword>
<comment type="cofactor">
    <cofactor evidence="2">
        <name>Zn(2+)</name>
        <dbReference type="ChEBI" id="CHEBI:29105"/>
    </cofactor>
</comment>
<evidence type="ECO:0000256" key="7">
    <source>
        <dbReference type="ARBA" id="ARBA00022723"/>
    </source>
</evidence>
<feature type="chain" id="PRO_5008260238" description="beta-lactamase" evidence="13">
    <location>
        <begin position="22"/>
        <end position="289"/>
    </location>
</feature>
<dbReference type="PANTHER" id="PTHR42951:SF4">
    <property type="entry name" value="ACYL-COENZYME A THIOESTERASE MBLAC2"/>
    <property type="match status" value="1"/>
</dbReference>
<sequence length="289" mass="30838">MNHRTPAIFAAGLLLAVTAVAQDDIRFKSTELGTGLFMLEGVGGFSGGNLGLLTGDDGVVLIDDGLEPLAGKTLAAVQEVSGAPVDFVINTHVHGDHLGGNVALHQHGATIVAHDSIRQRLLDSDAARDALPELTFAEEVTFHLNNHKARVIHVEHAHTDGDAIIHFADANVIHTGDAMFNGLFPFIDLDSGGSVEGYIAAQNRVLEMADAETRIIPGHGPLANRGDLVRARDMLVDARDRIQALLDAGASAEEILSQNPLADYAGWSWDFITTERMTQQLVRGLSMGH</sequence>
<dbReference type="CDD" id="cd16282">
    <property type="entry name" value="metallo-hydrolase-like_MBL-fold"/>
    <property type="match status" value="1"/>
</dbReference>
<dbReference type="InterPro" id="IPR050855">
    <property type="entry name" value="NDM-1-like"/>
</dbReference>
<dbReference type="InterPro" id="IPR001018">
    <property type="entry name" value="Beta-lactamase_class-B_CS"/>
</dbReference>
<dbReference type="Pfam" id="PF00753">
    <property type="entry name" value="Lactamase_B"/>
    <property type="match status" value="1"/>
</dbReference>
<evidence type="ECO:0000259" key="14">
    <source>
        <dbReference type="SMART" id="SM00849"/>
    </source>
</evidence>
<evidence type="ECO:0000256" key="3">
    <source>
        <dbReference type="ARBA" id="ARBA00004418"/>
    </source>
</evidence>
<comment type="subcellular location">
    <subcellularLocation>
        <location evidence="3">Periplasm</location>
    </subcellularLocation>
</comment>
<evidence type="ECO:0000256" key="1">
    <source>
        <dbReference type="ARBA" id="ARBA00001526"/>
    </source>
</evidence>
<dbReference type="SUPFAM" id="SSF56281">
    <property type="entry name" value="Metallo-hydrolase/oxidoreductase"/>
    <property type="match status" value="1"/>
</dbReference>
<dbReference type="Proteomes" id="UP000092695">
    <property type="component" value="Chromosome"/>
</dbReference>
<comment type="catalytic activity">
    <reaction evidence="1">
        <text>a beta-lactam + H2O = a substituted beta-amino acid</text>
        <dbReference type="Rhea" id="RHEA:20401"/>
        <dbReference type="ChEBI" id="CHEBI:15377"/>
        <dbReference type="ChEBI" id="CHEBI:35627"/>
        <dbReference type="ChEBI" id="CHEBI:140347"/>
        <dbReference type="EC" id="3.5.2.6"/>
    </reaction>
</comment>
<evidence type="ECO:0000256" key="13">
    <source>
        <dbReference type="SAM" id="SignalP"/>
    </source>
</evidence>
<dbReference type="GO" id="GO:0046677">
    <property type="term" value="P:response to antibiotic"/>
    <property type="evidence" value="ECO:0007669"/>
    <property type="project" value="UniProtKB-KW"/>
</dbReference>
<dbReference type="GO" id="GO:0017001">
    <property type="term" value="P:antibiotic catabolic process"/>
    <property type="evidence" value="ECO:0007669"/>
    <property type="project" value="InterPro"/>
</dbReference>
<dbReference type="InterPro" id="IPR001279">
    <property type="entry name" value="Metallo-B-lactamas"/>
</dbReference>
<dbReference type="EC" id="3.5.2.6" evidence="6"/>
<evidence type="ECO:0000256" key="6">
    <source>
        <dbReference type="ARBA" id="ARBA00012865"/>
    </source>
</evidence>
<evidence type="ECO:0000256" key="9">
    <source>
        <dbReference type="ARBA" id="ARBA00022764"/>
    </source>
</evidence>
<keyword evidence="7" id="KW-0479">Metal-binding</keyword>
<dbReference type="STRING" id="1548547.BA177_13495"/>
<dbReference type="GO" id="GO:0042597">
    <property type="term" value="C:periplasmic space"/>
    <property type="evidence" value="ECO:0007669"/>
    <property type="project" value="UniProtKB-SubCell"/>
</dbReference>